<sequence>MARLAGELRQAAEEAVRHDGDRSRAALRGAELLRLALEKHEDRGEGRPCPVCATGTLDGG</sequence>
<reference evidence="2 3" key="1">
    <citation type="submission" date="2024-10" db="EMBL/GenBank/DDBJ databases">
        <title>The Natural Products Discovery Center: Release of the First 8490 Sequenced Strains for Exploring Actinobacteria Biosynthetic Diversity.</title>
        <authorList>
            <person name="Kalkreuter E."/>
            <person name="Kautsar S.A."/>
            <person name="Yang D."/>
            <person name="Bader C.D."/>
            <person name="Teijaro C.N."/>
            <person name="Fluegel L."/>
            <person name="Davis C.M."/>
            <person name="Simpson J.R."/>
            <person name="Lauterbach L."/>
            <person name="Steele A.D."/>
            <person name="Gui C."/>
            <person name="Meng S."/>
            <person name="Li G."/>
            <person name="Viehrig K."/>
            <person name="Ye F."/>
            <person name="Su P."/>
            <person name="Kiefer A.F."/>
            <person name="Nichols A."/>
            <person name="Cepeda A.J."/>
            <person name="Yan W."/>
            <person name="Fan B."/>
            <person name="Jiang Y."/>
            <person name="Adhikari A."/>
            <person name="Zheng C.-J."/>
            <person name="Schuster L."/>
            <person name="Cowan T.M."/>
            <person name="Smanski M.J."/>
            <person name="Chevrette M.G."/>
            <person name="De Carvalho L.P.S."/>
            <person name="Shen B."/>
        </authorList>
    </citation>
    <scope>NUCLEOTIDE SEQUENCE [LARGE SCALE GENOMIC DNA]</scope>
    <source>
        <strain evidence="2 3">NPDC021253</strain>
    </source>
</reference>
<keyword evidence="3" id="KW-1185">Reference proteome</keyword>
<dbReference type="RefSeq" id="WP_396683487.1">
    <property type="nucleotide sequence ID" value="NZ_JBIRPU010000022.1"/>
</dbReference>
<proteinExistence type="predicted"/>
<name>A0ABW7SUE9_9ACTN</name>
<feature type="region of interest" description="Disordered" evidence="1">
    <location>
        <begin position="1"/>
        <end position="23"/>
    </location>
</feature>
<comment type="caution">
    <text evidence="2">The sequence shown here is derived from an EMBL/GenBank/DDBJ whole genome shotgun (WGS) entry which is preliminary data.</text>
</comment>
<evidence type="ECO:0000313" key="3">
    <source>
        <dbReference type="Proteomes" id="UP001611075"/>
    </source>
</evidence>
<gene>
    <name evidence="2" type="ORF">ACH4OY_24805</name>
</gene>
<dbReference type="Proteomes" id="UP001611075">
    <property type="component" value="Unassembled WGS sequence"/>
</dbReference>
<organism evidence="2 3">
    <name type="scientific">Micromonospora rubida</name>
    <dbReference type="NCBI Taxonomy" id="2697657"/>
    <lineage>
        <taxon>Bacteria</taxon>
        <taxon>Bacillati</taxon>
        <taxon>Actinomycetota</taxon>
        <taxon>Actinomycetes</taxon>
        <taxon>Micromonosporales</taxon>
        <taxon>Micromonosporaceae</taxon>
        <taxon>Micromonospora</taxon>
    </lineage>
</organism>
<protein>
    <submittedName>
        <fullName evidence="2">Uncharacterized protein</fullName>
    </submittedName>
</protein>
<dbReference type="EMBL" id="JBIRPU010000022">
    <property type="protein sequence ID" value="MFI0795877.1"/>
    <property type="molecule type" value="Genomic_DNA"/>
</dbReference>
<feature type="compositionally biased region" description="Basic and acidic residues" evidence="1">
    <location>
        <begin position="10"/>
        <end position="23"/>
    </location>
</feature>
<evidence type="ECO:0000256" key="1">
    <source>
        <dbReference type="SAM" id="MobiDB-lite"/>
    </source>
</evidence>
<accession>A0ABW7SUE9</accession>
<evidence type="ECO:0000313" key="2">
    <source>
        <dbReference type="EMBL" id="MFI0795877.1"/>
    </source>
</evidence>